<dbReference type="GO" id="GO:0019305">
    <property type="term" value="P:dTDP-rhamnose biosynthetic process"/>
    <property type="evidence" value="ECO:0007669"/>
    <property type="project" value="UniProtKB-UniPathway"/>
</dbReference>
<dbReference type="SUPFAM" id="SSF51735">
    <property type="entry name" value="NAD(P)-binding Rossmann-fold domains"/>
    <property type="match status" value="1"/>
</dbReference>
<proteinExistence type="inferred from homology"/>
<dbReference type="RefSeq" id="WP_076722557.1">
    <property type="nucleotide sequence ID" value="NZ_MSCW01000001.1"/>
</dbReference>
<dbReference type="InterPro" id="IPR029903">
    <property type="entry name" value="RmlD-like-bd"/>
</dbReference>
<dbReference type="Gene3D" id="3.40.50.720">
    <property type="entry name" value="NAD(P)-binding Rossmann-like Domain"/>
    <property type="match status" value="1"/>
</dbReference>
<dbReference type="InterPro" id="IPR036291">
    <property type="entry name" value="NAD(P)-bd_dom_sf"/>
</dbReference>
<dbReference type="EMBL" id="MSCW01000001">
    <property type="protein sequence ID" value="ONF45062.1"/>
    <property type="molecule type" value="Genomic_DNA"/>
</dbReference>
<protein>
    <recommendedName>
        <fullName evidence="4 6">dTDP-4-dehydrorhamnose reductase</fullName>
        <ecNumber evidence="3 6">1.1.1.133</ecNumber>
    </recommendedName>
</protein>
<dbReference type="FunFam" id="3.40.50.720:FF:000159">
    <property type="entry name" value="dTDP-4-dehydrorhamnose reductase"/>
    <property type="match status" value="1"/>
</dbReference>
<comment type="similarity">
    <text evidence="2 6">Belongs to the dTDP-4-dehydrorhamnose reductase family.</text>
</comment>
<evidence type="ECO:0000256" key="6">
    <source>
        <dbReference type="RuleBase" id="RU364082"/>
    </source>
</evidence>
<keyword evidence="6" id="KW-0521">NADP</keyword>
<dbReference type="OrthoDB" id="9803892at2"/>
<dbReference type="InterPro" id="IPR005913">
    <property type="entry name" value="dTDP_dehydrorham_reduct"/>
</dbReference>
<evidence type="ECO:0000256" key="2">
    <source>
        <dbReference type="ARBA" id="ARBA00010944"/>
    </source>
</evidence>
<evidence type="ECO:0000256" key="5">
    <source>
        <dbReference type="ARBA" id="ARBA00048200"/>
    </source>
</evidence>
<comment type="function">
    <text evidence="6">Catalyzes the reduction of dTDP-6-deoxy-L-lyxo-4-hexulose to yield dTDP-L-rhamnose.</text>
</comment>
<dbReference type="NCBIfam" id="TIGR01214">
    <property type="entry name" value="rmlD"/>
    <property type="match status" value="1"/>
</dbReference>
<name>A0A1V2DWN6_9GAMM</name>
<dbReference type="EC" id="1.1.1.133" evidence="3 6"/>
<comment type="catalytic activity">
    <reaction evidence="5 6">
        <text>dTDP-beta-L-rhamnose + NADP(+) = dTDP-4-dehydro-beta-L-rhamnose + NADPH + H(+)</text>
        <dbReference type="Rhea" id="RHEA:21796"/>
        <dbReference type="ChEBI" id="CHEBI:15378"/>
        <dbReference type="ChEBI" id="CHEBI:57510"/>
        <dbReference type="ChEBI" id="CHEBI:57783"/>
        <dbReference type="ChEBI" id="CHEBI:58349"/>
        <dbReference type="ChEBI" id="CHEBI:62830"/>
        <dbReference type="EC" id="1.1.1.133"/>
    </reaction>
</comment>
<dbReference type="Gene3D" id="3.90.25.10">
    <property type="entry name" value="UDP-galactose 4-epimerase, domain 1"/>
    <property type="match status" value="1"/>
</dbReference>
<dbReference type="PANTHER" id="PTHR10491">
    <property type="entry name" value="DTDP-4-DEHYDRORHAMNOSE REDUCTASE"/>
    <property type="match status" value="1"/>
</dbReference>
<comment type="pathway">
    <text evidence="1 6">Carbohydrate biosynthesis; dTDP-L-rhamnose biosynthesis.</text>
</comment>
<sequence length="289" mass="31169">MKLLVTGANGQLGRCLLDRLADSDDRVVALGRDGLDITDRSGVNARVMAVRPNIIVNAAAYTSVDRAETDRETAWAVNAEGVEHLARAANRAGAALVHVSTDYVFDGTLRRPYLESDMANPVGVYGASKLAGEQAARLADRHLVVRTAWLFSEYGHNFLRTIIRLAHERDTLSIVDDQVGTPTYAGDLAEALVALCRGRPESGVYHFSGGEPCSWFGFAQAIFAACSQVSDTFPSPRLVPIASSDFPAPVQRPAYSVLDGGKLRREAGVPPGNWRRALVPLCRKILPTG</sequence>
<organism evidence="8 9">
    <name type="scientific">Marinobacter lutaoensis</name>
    <dbReference type="NCBI Taxonomy" id="135739"/>
    <lineage>
        <taxon>Bacteria</taxon>
        <taxon>Pseudomonadati</taxon>
        <taxon>Pseudomonadota</taxon>
        <taxon>Gammaproteobacteria</taxon>
        <taxon>Pseudomonadales</taxon>
        <taxon>Marinobacteraceae</taxon>
        <taxon>Marinobacter</taxon>
    </lineage>
</organism>
<reference evidence="8 9" key="1">
    <citation type="submission" date="2016-12" db="EMBL/GenBank/DDBJ databases">
        <title>Marinobacter lutaoensis whole genome sequencing.</title>
        <authorList>
            <person name="Verma A."/>
            <person name="Krishnamurthi S."/>
        </authorList>
    </citation>
    <scope>NUCLEOTIDE SEQUENCE [LARGE SCALE GENOMIC DNA]</scope>
    <source>
        <strain evidence="8 9">T5054</strain>
    </source>
</reference>
<evidence type="ECO:0000256" key="1">
    <source>
        <dbReference type="ARBA" id="ARBA00004781"/>
    </source>
</evidence>
<dbReference type="Proteomes" id="UP000189339">
    <property type="component" value="Unassembled WGS sequence"/>
</dbReference>
<keyword evidence="6" id="KW-0560">Oxidoreductase</keyword>
<evidence type="ECO:0000313" key="8">
    <source>
        <dbReference type="EMBL" id="ONF45062.1"/>
    </source>
</evidence>
<dbReference type="Pfam" id="PF04321">
    <property type="entry name" value="RmlD_sub_bind"/>
    <property type="match status" value="1"/>
</dbReference>
<dbReference type="CDD" id="cd05254">
    <property type="entry name" value="dTDP_HR_like_SDR_e"/>
    <property type="match status" value="1"/>
</dbReference>
<accession>A0A1V2DWN6</accession>
<dbReference type="GO" id="GO:0008831">
    <property type="term" value="F:dTDP-4-dehydrorhamnose reductase activity"/>
    <property type="evidence" value="ECO:0007669"/>
    <property type="project" value="UniProtKB-EC"/>
</dbReference>
<keyword evidence="9" id="KW-1185">Reference proteome</keyword>
<feature type="domain" description="RmlD-like substrate binding" evidence="7">
    <location>
        <begin position="1"/>
        <end position="281"/>
    </location>
</feature>
<dbReference type="AlphaFoldDB" id="A0A1V2DWN6"/>
<gene>
    <name evidence="8" type="ORF">BTO32_00860</name>
</gene>
<evidence type="ECO:0000256" key="4">
    <source>
        <dbReference type="ARBA" id="ARBA00017099"/>
    </source>
</evidence>
<dbReference type="PANTHER" id="PTHR10491:SF4">
    <property type="entry name" value="METHIONINE ADENOSYLTRANSFERASE 2 SUBUNIT BETA"/>
    <property type="match status" value="1"/>
</dbReference>
<dbReference type="GO" id="GO:0009243">
    <property type="term" value="P:O antigen biosynthetic process"/>
    <property type="evidence" value="ECO:0007669"/>
    <property type="project" value="UniProtKB-UniPathway"/>
</dbReference>
<dbReference type="STRING" id="135739.BTO32_00860"/>
<evidence type="ECO:0000256" key="3">
    <source>
        <dbReference type="ARBA" id="ARBA00012929"/>
    </source>
</evidence>
<dbReference type="UniPathway" id="UPA00124"/>
<dbReference type="UniPathway" id="UPA00281"/>
<comment type="caution">
    <text evidence="8">The sequence shown here is derived from an EMBL/GenBank/DDBJ whole genome shotgun (WGS) entry which is preliminary data.</text>
</comment>
<dbReference type="GO" id="GO:0005829">
    <property type="term" value="C:cytosol"/>
    <property type="evidence" value="ECO:0007669"/>
    <property type="project" value="TreeGrafter"/>
</dbReference>
<evidence type="ECO:0000259" key="7">
    <source>
        <dbReference type="Pfam" id="PF04321"/>
    </source>
</evidence>
<evidence type="ECO:0000313" key="9">
    <source>
        <dbReference type="Proteomes" id="UP000189339"/>
    </source>
</evidence>
<comment type="cofactor">
    <cofactor evidence="6">
        <name>Mg(2+)</name>
        <dbReference type="ChEBI" id="CHEBI:18420"/>
    </cofactor>
    <text evidence="6">Binds 1 Mg(2+) ion per monomer.</text>
</comment>